<proteinExistence type="predicted"/>
<dbReference type="Proteomes" id="UP001500908">
    <property type="component" value="Unassembled WGS sequence"/>
</dbReference>
<evidence type="ECO:0000313" key="2">
    <source>
        <dbReference type="EMBL" id="GAA3738682.1"/>
    </source>
</evidence>
<feature type="region of interest" description="Disordered" evidence="1">
    <location>
        <begin position="189"/>
        <end position="214"/>
    </location>
</feature>
<accession>A0ABP7FHF8</accession>
<name>A0ABP7FHF8_9ACTN</name>
<reference evidence="3" key="1">
    <citation type="journal article" date="2019" name="Int. J. Syst. Evol. Microbiol.">
        <title>The Global Catalogue of Microorganisms (GCM) 10K type strain sequencing project: providing services to taxonomists for standard genome sequencing and annotation.</title>
        <authorList>
            <consortium name="The Broad Institute Genomics Platform"/>
            <consortium name="The Broad Institute Genome Sequencing Center for Infectious Disease"/>
            <person name="Wu L."/>
            <person name="Ma J."/>
        </authorList>
    </citation>
    <scope>NUCLEOTIDE SEQUENCE [LARGE SCALE GENOMIC DNA]</scope>
    <source>
        <strain evidence="3">JCM 17137</strain>
    </source>
</reference>
<gene>
    <name evidence="2" type="ORF">GCM10022402_18220</name>
</gene>
<keyword evidence="3" id="KW-1185">Reference proteome</keyword>
<evidence type="ECO:0000313" key="3">
    <source>
        <dbReference type="Proteomes" id="UP001500908"/>
    </source>
</evidence>
<organism evidence="2 3">
    <name type="scientific">Salinactinospora qingdaonensis</name>
    <dbReference type="NCBI Taxonomy" id="702744"/>
    <lineage>
        <taxon>Bacteria</taxon>
        <taxon>Bacillati</taxon>
        <taxon>Actinomycetota</taxon>
        <taxon>Actinomycetes</taxon>
        <taxon>Streptosporangiales</taxon>
        <taxon>Nocardiopsidaceae</taxon>
        <taxon>Salinactinospora</taxon>
    </lineage>
</organism>
<protein>
    <recommendedName>
        <fullName evidence="4">PLAT/LH2 domain-containing protein</fullName>
    </recommendedName>
</protein>
<feature type="compositionally biased region" description="Low complexity" evidence="1">
    <location>
        <begin position="18"/>
        <end position="51"/>
    </location>
</feature>
<evidence type="ECO:0008006" key="4">
    <source>
        <dbReference type="Google" id="ProtNLM"/>
    </source>
</evidence>
<feature type="region of interest" description="Disordered" evidence="1">
    <location>
        <begin position="1"/>
        <end position="94"/>
    </location>
</feature>
<dbReference type="EMBL" id="BAABDD010000006">
    <property type="protein sequence ID" value="GAA3738682.1"/>
    <property type="molecule type" value="Genomic_DNA"/>
</dbReference>
<comment type="caution">
    <text evidence="2">The sequence shown here is derived from an EMBL/GenBank/DDBJ whole genome shotgun (WGS) entry which is preliminary data.</text>
</comment>
<evidence type="ECO:0000256" key="1">
    <source>
        <dbReference type="SAM" id="MobiDB-lite"/>
    </source>
</evidence>
<sequence length="214" mass="22149">MSPDSISPGAASSDKASDTAGNAGSDAAGDSVSEGAAAAEQEPEAVESAPAGEATSPSETASAVDDASPTAKASADEDAADAASAEPAEETAGTREVYVQIFQDGGENYDTQRPVRFSLTEFETFNDLNWSHWGPDSATGQGNLSGTWCMPKCLDRPYPATLTITDPVKVGDTWYFSRYDISNVADPPADLSASERTTIENSGGPLEYAVPARP</sequence>